<dbReference type="AlphaFoldDB" id="A0A7Y9U577"/>
<evidence type="ECO:0000313" key="4">
    <source>
        <dbReference type="Proteomes" id="UP000518288"/>
    </source>
</evidence>
<organism evidence="3 4">
    <name type="scientific">Sphaerotilus montanus</name>
    <dbReference type="NCBI Taxonomy" id="522889"/>
    <lineage>
        <taxon>Bacteria</taxon>
        <taxon>Pseudomonadati</taxon>
        <taxon>Pseudomonadota</taxon>
        <taxon>Betaproteobacteria</taxon>
        <taxon>Burkholderiales</taxon>
        <taxon>Sphaerotilaceae</taxon>
        <taxon>Sphaerotilus</taxon>
    </lineage>
</organism>
<dbReference type="PANTHER" id="PTHR48104:SF30">
    <property type="entry name" value="METACASPASE-1"/>
    <property type="match status" value="1"/>
</dbReference>
<accession>A0A7Y9U577</accession>
<proteinExistence type="predicted"/>
<dbReference type="EMBL" id="JACCFH010000001">
    <property type="protein sequence ID" value="NYG31376.1"/>
    <property type="molecule type" value="Genomic_DNA"/>
</dbReference>
<evidence type="ECO:0000256" key="1">
    <source>
        <dbReference type="SAM" id="MobiDB-lite"/>
    </source>
</evidence>
<dbReference type="RefSeq" id="WP_179632374.1">
    <property type="nucleotide sequence ID" value="NZ_JACCFH010000001.1"/>
</dbReference>
<feature type="region of interest" description="Disordered" evidence="1">
    <location>
        <begin position="1"/>
        <end position="30"/>
    </location>
</feature>
<dbReference type="GO" id="GO:0004197">
    <property type="term" value="F:cysteine-type endopeptidase activity"/>
    <property type="evidence" value="ECO:0007669"/>
    <property type="project" value="InterPro"/>
</dbReference>
<dbReference type="PANTHER" id="PTHR48104">
    <property type="entry name" value="METACASPASE-4"/>
    <property type="match status" value="1"/>
</dbReference>
<dbReference type="Gene3D" id="3.40.50.1460">
    <property type="match status" value="1"/>
</dbReference>
<keyword evidence="4" id="KW-1185">Reference proteome</keyword>
<evidence type="ECO:0000259" key="2">
    <source>
        <dbReference type="Pfam" id="PF00656"/>
    </source>
</evidence>
<protein>
    <recommendedName>
        <fullName evidence="2">Peptidase C14 caspase domain-containing protein</fullName>
    </recommendedName>
</protein>
<dbReference type="GO" id="GO:0005737">
    <property type="term" value="C:cytoplasm"/>
    <property type="evidence" value="ECO:0007669"/>
    <property type="project" value="TreeGrafter"/>
</dbReference>
<sequence>MTSSEQAPAATPKKTSRTTSKTAATKATVKPKPVAQSLHIGLNAVSPAHYGGWSGDLAACEADAADMQAIAKAKGMKPTVLLTAKATRAAVLAALRAAAKALKRGDFFFLTYSGHGGQVADVTGEELDRKDETWCLFDSQLIDDELYLELSRFAAGVRILVLSDSCHSGTVVREVVPVHAANGAGRPRMMPPAIALRTYRDHQAFYDGLQREVAAQAGKAGVIDPDSALAQVAVDSSRLTAVVSTFAPAVILISGCQDNQTSMDGDFNGAFTGRLLQVWNNGGFTGNYTQFRNVIVAGLPATQTPNLFVLGSAAGFLTQRPFTV</sequence>
<dbReference type="GO" id="GO:0006508">
    <property type="term" value="P:proteolysis"/>
    <property type="evidence" value="ECO:0007669"/>
    <property type="project" value="InterPro"/>
</dbReference>
<dbReference type="Proteomes" id="UP000518288">
    <property type="component" value="Unassembled WGS sequence"/>
</dbReference>
<dbReference type="InterPro" id="IPR050452">
    <property type="entry name" value="Metacaspase"/>
</dbReference>
<dbReference type="Pfam" id="PF00656">
    <property type="entry name" value="Peptidase_C14"/>
    <property type="match status" value="1"/>
</dbReference>
<comment type="caution">
    <text evidence="3">The sequence shown here is derived from an EMBL/GenBank/DDBJ whole genome shotgun (WGS) entry which is preliminary data.</text>
</comment>
<name>A0A7Y9U577_9BURK</name>
<evidence type="ECO:0000313" key="3">
    <source>
        <dbReference type="EMBL" id="NYG31376.1"/>
    </source>
</evidence>
<gene>
    <name evidence="3" type="ORF">BDD16_000362</name>
</gene>
<feature type="domain" description="Peptidase C14 caspase" evidence="2">
    <location>
        <begin position="48"/>
        <end position="288"/>
    </location>
</feature>
<dbReference type="InterPro" id="IPR011600">
    <property type="entry name" value="Pept_C14_caspase"/>
</dbReference>
<feature type="compositionally biased region" description="Low complexity" evidence="1">
    <location>
        <begin position="7"/>
        <end position="30"/>
    </location>
</feature>
<reference evidence="3 4" key="1">
    <citation type="submission" date="2020-07" db="EMBL/GenBank/DDBJ databases">
        <title>Genomic Encyclopedia of Archaeal and Bacterial Type Strains, Phase II (KMG-II): from individual species to whole genera.</title>
        <authorList>
            <person name="Goeker M."/>
        </authorList>
    </citation>
    <scope>NUCLEOTIDE SEQUENCE [LARGE SCALE GENOMIC DNA]</scope>
    <source>
        <strain evidence="3 4">DSM 21226</strain>
    </source>
</reference>